<dbReference type="EMBL" id="JEMT01002915">
    <property type="protein sequence ID" value="EXX79506.1"/>
    <property type="molecule type" value="Genomic_DNA"/>
</dbReference>
<evidence type="ECO:0000256" key="1">
    <source>
        <dbReference type="ARBA" id="ARBA00001933"/>
    </source>
</evidence>
<sequence>MSNIGPRQDPFGSFLLIQGLETLSLRVCRQAESALVVRIESDANVKAAFIEALQLASKPFDKCGDAGTSCFKNNG</sequence>
<dbReference type="Proteomes" id="UP000022910">
    <property type="component" value="Unassembled WGS sequence"/>
</dbReference>
<reference evidence="4 5" key="1">
    <citation type="submission" date="2014-02" db="EMBL/GenBank/DDBJ databases">
        <title>Single nucleus genome sequencing reveals high similarity among nuclei of an endomycorrhizal fungus.</title>
        <authorList>
            <person name="Lin K."/>
            <person name="Geurts R."/>
            <person name="Zhang Z."/>
            <person name="Limpens E."/>
            <person name="Saunders D.G."/>
            <person name="Mu D."/>
            <person name="Pang E."/>
            <person name="Cao H."/>
            <person name="Cha H."/>
            <person name="Lin T."/>
            <person name="Zhou Q."/>
            <person name="Shang Y."/>
            <person name="Li Y."/>
            <person name="Ivanov S."/>
            <person name="Sharma T."/>
            <person name="Velzen R.V."/>
            <person name="Ruijter N.D."/>
            <person name="Aanen D.K."/>
            <person name="Win J."/>
            <person name="Kamoun S."/>
            <person name="Bisseling T."/>
            <person name="Huang S."/>
        </authorList>
    </citation>
    <scope>NUCLEOTIDE SEQUENCE [LARGE SCALE GENOMIC DNA]</scope>
    <source>
        <strain evidence="5">DAOM197198w</strain>
    </source>
</reference>
<comment type="cofactor">
    <cofactor evidence="1 3">
        <name>pyridoxal 5'-phosphate</name>
        <dbReference type="ChEBI" id="CHEBI:597326"/>
    </cofactor>
</comment>
<dbReference type="GO" id="GO:0019346">
    <property type="term" value="P:transsulfuration"/>
    <property type="evidence" value="ECO:0007669"/>
    <property type="project" value="InterPro"/>
</dbReference>
<keyword evidence="2 3" id="KW-0663">Pyridoxal phosphate</keyword>
<evidence type="ECO:0000313" key="4">
    <source>
        <dbReference type="EMBL" id="EXX79506.1"/>
    </source>
</evidence>
<keyword evidence="4" id="KW-0808">Transferase</keyword>
<protein>
    <submittedName>
        <fullName evidence="4">Bifunctional cysteine synthase/O-acetylhomoserine aminocarboxypropyltransferase MET17</fullName>
    </submittedName>
</protein>
<dbReference type="Pfam" id="PF01053">
    <property type="entry name" value="Cys_Met_Meta_PP"/>
    <property type="match status" value="1"/>
</dbReference>
<evidence type="ECO:0000313" key="5">
    <source>
        <dbReference type="Proteomes" id="UP000022910"/>
    </source>
</evidence>
<evidence type="ECO:0000256" key="2">
    <source>
        <dbReference type="ARBA" id="ARBA00022898"/>
    </source>
</evidence>
<name>A0A015M3B9_RHIIW</name>
<dbReference type="OrthoDB" id="10581429at2759"/>
<evidence type="ECO:0000256" key="3">
    <source>
        <dbReference type="RuleBase" id="RU362118"/>
    </source>
</evidence>
<comment type="caution">
    <text evidence="4">The sequence shown here is derived from an EMBL/GenBank/DDBJ whole genome shotgun (WGS) entry which is preliminary data.</text>
</comment>
<dbReference type="GO" id="GO:0030170">
    <property type="term" value="F:pyridoxal phosphate binding"/>
    <property type="evidence" value="ECO:0007669"/>
    <property type="project" value="InterPro"/>
</dbReference>
<organism evidence="4 5">
    <name type="scientific">Rhizophagus irregularis (strain DAOM 197198w)</name>
    <name type="common">Glomus intraradices</name>
    <dbReference type="NCBI Taxonomy" id="1432141"/>
    <lineage>
        <taxon>Eukaryota</taxon>
        <taxon>Fungi</taxon>
        <taxon>Fungi incertae sedis</taxon>
        <taxon>Mucoromycota</taxon>
        <taxon>Glomeromycotina</taxon>
        <taxon>Glomeromycetes</taxon>
        <taxon>Glomerales</taxon>
        <taxon>Glomeraceae</taxon>
        <taxon>Rhizophagus</taxon>
    </lineage>
</organism>
<dbReference type="STRING" id="1432141.A0A015M3B9"/>
<gene>
    <name evidence="4" type="ORF">RirG_004910</name>
</gene>
<accession>A0A015M3B9</accession>
<dbReference type="HOGENOM" id="CLU_2672339_0_0_1"/>
<dbReference type="AlphaFoldDB" id="A0A015M3B9"/>
<dbReference type="InterPro" id="IPR000277">
    <property type="entry name" value="Cys/Met-Metab_PyrdxlP-dep_enz"/>
</dbReference>
<comment type="similarity">
    <text evidence="3">Belongs to the trans-sulfuration enzymes family.</text>
</comment>
<dbReference type="GO" id="GO:0016740">
    <property type="term" value="F:transferase activity"/>
    <property type="evidence" value="ECO:0007669"/>
    <property type="project" value="UniProtKB-KW"/>
</dbReference>
<keyword evidence="5" id="KW-1185">Reference proteome</keyword>
<proteinExistence type="inferred from homology"/>